<evidence type="ECO:0000259" key="2">
    <source>
        <dbReference type="SMART" id="SM00409"/>
    </source>
</evidence>
<feature type="region of interest" description="Disordered" evidence="1">
    <location>
        <begin position="88"/>
        <end position="109"/>
    </location>
</feature>
<dbReference type="Proteomes" id="UP000076502">
    <property type="component" value="Unassembled WGS sequence"/>
</dbReference>
<dbReference type="InterPro" id="IPR013783">
    <property type="entry name" value="Ig-like_fold"/>
</dbReference>
<reference evidence="3 4" key="1">
    <citation type="submission" date="2015-07" db="EMBL/GenBank/DDBJ databases">
        <title>The genome of Dufourea novaeangliae.</title>
        <authorList>
            <person name="Pan H."/>
            <person name="Kapheim K."/>
        </authorList>
    </citation>
    <scope>NUCLEOTIDE SEQUENCE [LARGE SCALE GENOMIC DNA]</scope>
    <source>
        <strain evidence="3">0120121106</strain>
        <tissue evidence="3">Whole body</tissue>
    </source>
</reference>
<dbReference type="SMART" id="SM00409">
    <property type="entry name" value="IG"/>
    <property type="match status" value="2"/>
</dbReference>
<protein>
    <recommendedName>
        <fullName evidence="2">Immunoglobulin domain-containing protein</fullName>
    </recommendedName>
</protein>
<evidence type="ECO:0000313" key="3">
    <source>
        <dbReference type="EMBL" id="KZC10845.1"/>
    </source>
</evidence>
<feature type="domain" description="Immunoglobulin" evidence="2">
    <location>
        <begin position="15"/>
        <end position="87"/>
    </location>
</feature>
<evidence type="ECO:0000313" key="4">
    <source>
        <dbReference type="Proteomes" id="UP000076502"/>
    </source>
</evidence>
<evidence type="ECO:0000256" key="1">
    <source>
        <dbReference type="SAM" id="MobiDB-lite"/>
    </source>
</evidence>
<dbReference type="EMBL" id="KQ434899">
    <property type="protein sequence ID" value="KZC10845.1"/>
    <property type="molecule type" value="Genomic_DNA"/>
</dbReference>
<dbReference type="SUPFAM" id="SSF48726">
    <property type="entry name" value="Immunoglobulin"/>
    <property type="match status" value="1"/>
</dbReference>
<dbReference type="STRING" id="178035.A0A154PG64"/>
<dbReference type="InterPro" id="IPR003599">
    <property type="entry name" value="Ig_sub"/>
</dbReference>
<name>A0A154PG64_DUFNO</name>
<proteinExistence type="predicted"/>
<organism evidence="3 4">
    <name type="scientific">Dufourea novaeangliae</name>
    <name type="common">Sweat bee</name>
    <dbReference type="NCBI Taxonomy" id="178035"/>
    <lineage>
        <taxon>Eukaryota</taxon>
        <taxon>Metazoa</taxon>
        <taxon>Ecdysozoa</taxon>
        <taxon>Arthropoda</taxon>
        <taxon>Hexapoda</taxon>
        <taxon>Insecta</taxon>
        <taxon>Pterygota</taxon>
        <taxon>Neoptera</taxon>
        <taxon>Endopterygota</taxon>
        <taxon>Hymenoptera</taxon>
        <taxon>Apocrita</taxon>
        <taxon>Aculeata</taxon>
        <taxon>Apoidea</taxon>
        <taxon>Anthophila</taxon>
        <taxon>Halictidae</taxon>
        <taxon>Rophitinae</taxon>
        <taxon>Dufourea</taxon>
    </lineage>
</organism>
<dbReference type="AlphaFoldDB" id="A0A154PG64"/>
<dbReference type="Gene3D" id="2.60.40.10">
    <property type="entry name" value="Immunoglobulins"/>
    <property type="match status" value="1"/>
</dbReference>
<dbReference type="OrthoDB" id="9442762at2759"/>
<gene>
    <name evidence="3" type="ORF">WN55_01544</name>
</gene>
<accession>A0A154PG64</accession>
<feature type="domain" description="Immunoglobulin" evidence="2">
    <location>
        <begin position="137"/>
        <end position="233"/>
    </location>
</feature>
<dbReference type="InterPro" id="IPR036179">
    <property type="entry name" value="Ig-like_dom_sf"/>
</dbReference>
<keyword evidence="4" id="KW-1185">Reference proteome</keyword>
<sequence>METEAEALNGEATDSRKMEVQIGGAVTLECDGGCWGHGPGMDPVGGPGPLALSRVVYQEAGEYRCVAPDRKMQDTWRAQLPYHIKVTGKKDSERTGLNSEDPRKEVDGRTRGETRILGHETYFGGCEGGRPMLHPPSQTVTAKEGEPLSIVVEFCAEPTYTKVMWLSEENVYVPGAPSRDGVRALAVEDGGTESCYRTVLSFDTIQWSHAGEWLLLVRSSEGIADASVLLNVTRASEYSHAHFRSASLACLSLCLALAILQEHRR</sequence>